<comment type="caution">
    <text evidence="2">The sequence shown here is derived from an EMBL/GenBank/DDBJ whole genome shotgun (WGS) entry which is preliminary data.</text>
</comment>
<gene>
    <name evidence="2" type="ORF">HHK36_029908</name>
</gene>
<organism evidence="2 3">
    <name type="scientific">Tetracentron sinense</name>
    <name type="common">Spur-leaf</name>
    <dbReference type="NCBI Taxonomy" id="13715"/>
    <lineage>
        <taxon>Eukaryota</taxon>
        <taxon>Viridiplantae</taxon>
        <taxon>Streptophyta</taxon>
        <taxon>Embryophyta</taxon>
        <taxon>Tracheophyta</taxon>
        <taxon>Spermatophyta</taxon>
        <taxon>Magnoliopsida</taxon>
        <taxon>Trochodendrales</taxon>
        <taxon>Trochodendraceae</taxon>
        <taxon>Tetracentron</taxon>
    </lineage>
</organism>
<reference evidence="2 3" key="1">
    <citation type="submission" date="2020-04" db="EMBL/GenBank/DDBJ databases">
        <title>Plant Genome Project.</title>
        <authorList>
            <person name="Zhang R.-G."/>
        </authorList>
    </citation>
    <scope>NUCLEOTIDE SEQUENCE [LARGE SCALE GENOMIC DNA]</scope>
    <source>
        <strain evidence="2">YNK0</strain>
        <tissue evidence="2">Leaf</tissue>
    </source>
</reference>
<evidence type="ECO:0000313" key="3">
    <source>
        <dbReference type="Proteomes" id="UP000655225"/>
    </source>
</evidence>
<dbReference type="EMBL" id="JABCRI010000023">
    <property type="protein sequence ID" value="KAF8378563.1"/>
    <property type="molecule type" value="Genomic_DNA"/>
</dbReference>
<dbReference type="Proteomes" id="UP000655225">
    <property type="component" value="Unassembled WGS sequence"/>
</dbReference>
<dbReference type="OrthoDB" id="10558345at2759"/>
<feature type="compositionally biased region" description="Acidic residues" evidence="1">
    <location>
        <begin position="10"/>
        <end position="21"/>
    </location>
</feature>
<feature type="region of interest" description="Disordered" evidence="1">
    <location>
        <begin position="1"/>
        <end position="32"/>
    </location>
</feature>
<accession>A0A834YAC8</accession>
<keyword evidence="3" id="KW-1185">Reference proteome</keyword>
<sequence length="101" mass="11106">MVGRGRVGDTDGDASEEEDLERDSFAGDGEVLVGRDNHGTLGHVYPIQMLTLIIVPRGDKDIFMSPEEGKEFGLIDEVNEHRPMAFVNGTIDKDAKEECSK</sequence>
<evidence type="ECO:0000313" key="2">
    <source>
        <dbReference type="EMBL" id="KAF8378563.1"/>
    </source>
</evidence>
<name>A0A834YAC8_TETSI</name>
<evidence type="ECO:0000256" key="1">
    <source>
        <dbReference type="SAM" id="MobiDB-lite"/>
    </source>
</evidence>
<proteinExistence type="predicted"/>
<protein>
    <recommendedName>
        <fullName evidence="4">ATP-dependent Clp protease proteolytic subunit</fullName>
    </recommendedName>
</protein>
<dbReference type="AlphaFoldDB" id="A0A834YAC8"/>
<evidence type="ECO:0008006" key="4">
    <source>
        <dbReference type="Google" id="ProtNLM"/>
    </source>
</evidence>